<evidence type="ECO:0000313" key="3">
    <source>
        <dbReference type="Proteomes" id="UP000009011"/>
    </source>
</evidence>
<dbReference type="SUPFAM" id="SSF52540">
    <property type="entry name" value="P-loop containing nucleoside triphosphate hydrolases"/>
    <property type="match status" value="1"/>
</dbReference>
<feature type="coiled-coil region" evidence="1">
    <location>
        <begin position="878"/>
        <end position="905"/>
    </location>
</feature>
<dbReference type="PATRIC" id="fig|1191523.3.peg.1181"/>
<accession>I7A353</accession>
<dbReference type="eggNOG" id="COG0433">
    <property type="taxonomic scope" value="Bacteria"/>
</dbReference>
<reference evidence="2 3" key="1">
    <citation type="journal article" date="2013" name="PLoS ONE">
        <title>Genomic analysis of Melioribacter roseus, facultatively anaerobic organotrophic bacterium representing a novel deep lineage within Bacteriodetes/Chlorobi group.</title>
        <authorList>
            <person name="Kadnikov V.V."/>
            <person name="Mardanov A.V."/>
            <person name="Podosokorskaya O.A."/>
            <person name="Gavrilov S.N."/>
            <person name="Kublanov I.V."/>
            <person name="Beletsky A.V."/>
            <person name="Bonch-Osmolovskaya E.A."/>
            <person name="Ravin N.V."/>
        </authorList>
    </citation>
    <scope>NUCLEOTIDE SEQUENCE [LARGE SCALE GENOMIC DNA]</scope>
    <source>
        <strain evidence="3">JCM 17771 / P3M-2</strain>
    </source>
</reference>
<keyword evidence="3" id="KW-1185">Reference proteome</keyword>
<dbReference type="OrthoDB" id="856045at2"/>
<dbReference type="KEGG" id="mro:MROS_1117"/>
<dbReference type="AlphaFoldDB" id="I7A353"/>
<evidence type="ECO:0000313" key="2">
    <source>
        <dbReference type="EMBL" id="AFN74356.1"/>
    </source>
</evidence>
<dbReference type="Gene3D" id="3.40.50.300">
    <property type="entry name" value="P-loop containing nucleotide triphosphate hydrolases"/>
    <property type="match status" value="1"/>
</dbReference>
<name>I7A353_MELRP</name>
<dbReference type="HOGENOM" id="CLU_008329_0_0_10"/>
<dbReference type="Proteomes" id="UP000009011">
    <property type="component" value="Chromosome"/>
</dbReference>
<organism evidence="2 3">
    <name type="scientific">Melioribacter roseus (strain DSM 23840 / JCM 17771 / VKM B-2668 / P3M-2)</name>
    <dbReference type="NCBI Taxonomy" id="1191523"/>
    <lineage>
        <taxon>Bacteria</taxon>
        <taxon>Pseudomonadati</taxon>
        <taxon>Ignavibacteriota</taxon>
        <taxon>Ignavibacteria</taxon>
        <taxon>Ignavibacteriales</taxon>
        <taxon>Melioribacteraceae</taxon>
        <taxon>Melioribacter</taxon>
    </lineage>
</organism>
<keyword evidence="1" id="KW-0175">Coiled coil</keyword>
<dbReference type="EMBL" id="CP003557">
    <property type="protein sequence ID" value="AFN74356.1"/>
    <property type="molecule type" value="Genomic_DNA"/>
</dbReference>
<dbReference type="RefSeq" id="WP_014855792.1">
    <property type="nucleotide sequence ID" value="NC_018178.1"/>
</dbReference>
<dbReference type="STRING" id="1191523.MROS_1117"/>
<protein>
    <submittedName>
        <fullName evidence="2">Uncharacterized protein</fullName>
    </submittedName>
</protein>
<proteinExistence type="predicted"/>
<evidence type="ECO:0000256" key="1">
    <source>
        <dbReference type="SAM" id="Coils"/>
    </source>
</evidence>
<gene>
    <name evidence="2" type="ordered locus">MROS_1117</name>
</gene>
<dbReference type="InterPro" id="IPR027417">
    <property type="entry name" value="P-loop_NTPase"/>
</dbReference>
<sequence>MKNKFSPSINIIRDKGKEFSYIPTSNAERVLHNLDESILHGIRSFYIVGSFGTGKSSFLLAFEQQIENGKRIFSTPLNFNGRTKYKTLNIIGDYRSFEETLREILKISQKVDIIEGLEKYYKKIAASNMGLLIVIDEFGKFLEYASENKPEQELYAIQKLAEFVNNQNKNIILLTTLHQGFDAYRVKSDEKIRNEWEKVKGRLKEIPFNEPVEQLLYLAARYLNGNPTNISNEEYKELYTSIIKARVYPLYNTLNEFIAKKLFPLEILSAGIIAKALQRYGQNERSLFTFLETTDFSSYIKKNKKYFNLVDVYDYLLNNFYSFLSSKYNPDYLKWSIIKSTLERVEIIFEKNFIEKSKIIKTIGLLNIFAPSGAKINAEFLKVYGNLSLNIENIEEEIKLLEKHKLIRFQSYSQCYVLFEGTDVDIDLALNEAENYINPNPDLVGKLKEFFDTQFLPAKASYLKTGTPRFFEIVISDYPIKQLQKGEADGIINLIFNENLHISTIKNISKSTNEVILYGYYENADKIRTNILEIEKANYVLEKYADDRVVKREIKNLIENLTIEINELVIDSLFYKDSKVRWIYNGSPLNIDSKTTFNKKLSEIIDKSYSKTPIFHNELINREKLPGAINTARKALFNRLFEHWDKEDLLFDKKQYPPEKTIYLSLLKNTGIHRKENGLFILTAPKEKSFIPLWQCCEEFLESSKATKKSLADLFEKLQEKPFKLKSGFIAFWVPIYLFIKRDEYALFDGDVFLPELSLDLFEMILKNPHNYFIKTFNVKGIRLELFNRYQELINRASEEKITTKSFVDTIKPFLSFYRGLTEYSQKTLRLSKETLLLRDAIAKAKDPEKTFFEDFPNALGFTSQELLNSNEKLDLYVNKLKNSIRELRLSYDELLNRIEKTLKTSTGFNNLEFPDYKDKIILRYASIKTYLFLPHQRTIYQRINSNLNDRKTWLSSFVQGLIGKSLEVISDDEEKIIHEKIKTIFHEFDNLTDIANLGIDNNKEIAISVEITSTDENTHRALIRLSKEQEKLAEEIEKKIIKNLSSDKKLNQIALLKLLKKQLNNNSKE</sequence>